<reference evidence="3 4" key="1">
    <citation type="submission" date="2023-10" db="EMBL/GenBank/DDBJ databases">
        <authorList>
            <person name="Wang X.X."/>
        </authorList>
    </citation>
    <scope>NUCLEOTIDE SEQUENCE [LARGE SCALE GENOMIC DNA]</scope>
    <source>
        <strain evidence="3 4">NBRC 12816</strain>
    </source>
</reference>
<dbReference type="Gene3D" id="3.90.960.10">
    <property type="entry name" value="YbaK/aminoacyl-tRNA synthetase-associated domain"/>
    <property type="match status" value="1"/>
</dbReference>
<name>A0ABU4K488_9ACTN</name>
<comment type="caution">
    <text evidence="3">The sequence shown here is derived from an EMBL/GenBank/DDBJ whole genome shotgun (WGS) entry which is preliminary data.</text>
</comment>
<feature type="domain" description="YbaK/aminoacyl-tRNA synthetase-associated" evidence="2">
    <location>
        <begin position="43"/>
        <end position="165"/>
    </location>
</feature>
<protein>
    <submittedName>
        <fullName evidence="3">YbaK/EbsC family protein</fullName>
    </submittedName>
</protein>
<dbReference type="Pfam" id="PF04073">
    <property type="entry name" value="tRNA_edit"/>
    <property type="match status" value="1"/>
</dbReference>
<evidence type="ECO:0000313" key="4">
    <source>
        <dbReference type="Proteomes" id="UP001278571"/>
    </source>
</evidence>
<keyword evidence="4" id="KW-1185">Reference proteome</keyword>
<dbReference type="Proteomes" id="UP001278571">
    <property type="component" value="Unassembled WGS sequence"/>
</dbReference>
<sequence>MHSPVRPASPADPAGAAGSPSPFERLVELLEREGARYRVVEHPAEGRSEEVAAVRGTTVSQGAKALVCRVKGIDAPAVLAVLAGDRRADLKKVVAAVEGKKGGFAPAELAEELTGCVVGAIPPLSLTGTLPVVVDAEFLAAHEEIAFNAGRLDRSVVMATEDYVRIAAPAVASIAAPVVPAAE</sequence>
<evidence type="ECO:0000256" key="1">
    <source>
        <dbReference type="SAM" id="MobiDB-lite"/>
    </source>
</evidence>
<gene>
    <name evidence="3" type="ORF">R2363_10315</name>
</gene>
<feature type="compositionally biased region" description="Low complexity" evidence="1">
    <location>
        <begin position="8"/>
        <end position="20"/>
    </location>
</feature>
<dbReference type="RefSeq" id="WP_319009050.1">
    <property type="nucleotide sequence ID" value="NZ_JAWJZF010000310.1"/>
</dbReference>
<dbReference type="PANTHER" id="PTHR30411">
    <property type="entry name" value="CYTOPLASMIC PROTEIN"/>
    <property type="match status" value="1"/>
</dbReference>
<feature type="region of interest" description="Disordered" evidence="1">
    <location>
        <begin position="1"/>
        <end position="20"/>
    </location>
</feature>
<dbReference type="InterPro" id="IPR007214">
    <property type="entry name" value="YbaK/aa-tRNA-synth-assoc-dom"/>
</dbReference>
<evidence type="ECO:0000259" key="2">
    <source>
        <dbReference type="Pfam" id="PF04073"/>
    </source>
</evidence>
<evidence type="ECO:0000313" key="3">
    <source>
        <dbReference type="EMBL" id="MDX2292567.1"/>
    </source>
</evidence>
<proteinExistence type="predicted"/>
<dbReference type="PANTHER" id="PTHR30411:SF9">
    <property type="entry name" value="MULTIFUNCTIONAL SER_THR-TRNA DEACYLASE PROXP-Y"/>
    <property type="match status" value="1"/>
</dbReference>
<accession>A0ABU4K488</accession>
<organism evidence="3 4">
    <name type="scientific">Streptomyces roseolus</name>
    <dbReference type="NCBI Taxonomy" id="67358"/>
    <lineage>
        <taxon>Bacteria</taxon>
        <taxon>Bacillati</taxon>
        <taxon>Actinomycetota</taxon>
        <taxon>Actinomycetes</taxon>
        <taxon>Kitasatosporales</taxon>
        <taxon>Streptomycetaceae</taxon>
        <taxon>Streptomyces</taxon>
    </lineage>
</organism>
<dbReference type="SUPFAM" id="SSF55826">
    <property type="entry name" value="YbaK/ProRS associated domain"/>
    <property type="match status" value="1"/>
</dbReference>
<dbReference type="EMBL" id="JAWJZF010000310">
    <property type="protein sequence ID" value="MDX2292567.1"/>
    <property type="molecule type" value="Genomic_DNA"/>
</dbReference>
<dbReference type="InterPro" id="IPR036754">
    <property type="entry name" value="YbaK/aa-tRNA-synt-asso_dom_sf"/>
</dbReference>